<keyword evidence="7" id="KW-1185">Reference proteome</keyword>
<organism evidence="7 8">
    <name type="scientific">Actinia tenebrosa</name>
    <name type="common">Australian red waratah sea anemone</name>
    <dbReference type="NCBI Taxonomy" id="6105"/>
    <lineage>
        <taxon>Eukaryota</taxon>
        <taxon>Metazoa</taxon>
        <taxon>Cnidaria</taxon>
        <taxon>Anthozoa</taxon>
        <taxon>Hexacorallia</taxon>
        <taxon>Actiniaria</taxon>
        <taxon>Actiniidae</taxon>
        <taxon>Actinia</taxon>
    </lineage>
</organism>
<dbReference type="GO" id="GO:0046982">
    <property type="term" value="F:protein heterodimerization activity"/>
    <property type="evidence" value="ECO:0007669"/>
    <property type="project" value="InterPro"/>
</dbReference>
<dbReference type="GO" id="GO:0003713">
    <property type="term" value="F:transcription coactivator activity"/>
    <property type="evidence" value="ECO:0007669"/>
    <property type="project" value="TreeGrafter"/>
</dbReference>
<evidence type="ECO:0000256" key="1">
    <source>
        <dbReference type="ARBA" id="ARBA00004123"/>
    </source>
</evidence>
<evidence type="ECO:0000256" key="6">
    <source>
        <dbReference type="SAM" id="MobiDB-lite"/>
    </source>
</evidence>
<dbReference type="GO" id="GO:0051123">
    <property type="term" value="P:RNA polymerase II preinitiation complex assembly"/>
    <property type="evidence" value="ECO:0007669"/>
    <property type="project" value="TreeGrafter"/>
</dbReference>
<gene>
    <name evidence="8" type="primary">LOC116289968</name>
</gene>
<evidence type="ECO:0000256" key="4">
    <source>
        <dbReference type="ARBA" id="ARBA00023163"/>
    </source>
</evidence>
<evidence type="ECO:0000313" key="7">
    <source>
        <dbReference type="Proteomes" id="UP000515163"/>
    </source>
</evidence>
<dbReference type="SUPFAM" id="SSF47113">
    <property type="entry name" value="Histone-fold"/>
    <property type="match status" value="1"/>
</dbReference>
<dbReference type="OrthoDB" id="341924at2759"/>
<dbReference type="FunFam" id="1.10.20.10:FF:000018">
    <property type="entry name" value="Transcription initiation factor TFIID subunit 9"/>
    <property type="match status" value="1"/>
</dbReference>
<keyword evidence="4" id="KW-0804">Transcription</keyword>
<dbReference type="GO" id="GO:0005669">
    <property type="term" value="C:transcription factor TFIID complex"/>
    <property type="evidence" value="ECO:0007669"/>
    <property type="project" value="TreeGrafter"/>
</dbReference>
<feature type="compositionally biased region" description="Polar residues" evidence="6">
    <location>
        <begin position="1"/>
        <end position="18"/>
    </location>
</feature>
<accession>A0A6P8HCH6</accession>
<dbReference type="InParanoid" id="A0A6P8HCH6"/>
<evidence type="ECO:0000256" key="2">
    <source>
        <dbReference type="ARBA" id="ARBA00007646"/>
    </source>
</evidence>
<dbReference type="GeneID" id="116289968"/>
<keyword evidence="5" id="KW-0539">Nucleus</keyword>
<dbReference type="Proteomes" id="UP000515163">
    <property type="component" value="Unplaced"/>
</dbReference>
<dbReference type="PANTHER" id="PTHR48068">
    <property type="entry name" value="TAF9 RNA POLYMERASE II, TATA BOX-BINDING PROTEIN (TBP)-ASSOCIATED FACTOR"/>
    <property type="match status" value="1"/>
</dbReference>
<dbReference type="Pfam" id="PF02291">
    <property type="entry name" value="TFIID-31kDa"/>
    <property type="match status" value="1"/>
</dbReference>
<dbReference type="PANTHER" id="PTHR48068:SF4">
    <property type="entry name" value="TATA-BOX BINDING PROTEIN ASSOCIATED FACTOR 9"/>
    <property type="match status" value="1"/>
</dbReference>
<dbReference type="GO" id="GO:0016251">
    <property type="term" value="F:RNA polymerase II general transcription initiation factor activity"/>
    <property type="evidence" value="ECO:0007669"/>
    <property type="project" value="TreeGrafter"/>
</dbReference>
<comment type="subcellular location">
    <subcellularLocation>
        <location evidence="1">Nucleus</location>
    </subcellularLocation>
</comment>
<feature type="compositionally biased region" description="Low complexity" evidence="6">
    <location>
        <begin position="156"/>
        <end position="168"/>
    </location>
</feature>
<feature type="compositionally biased region" description="Low complexity" evidence="6">
    <location>
        <begin position="260"/>
        <end position="274"/>
    </location>
</feature>
<feature type="region of interest" description="Disordered" evidence="6">
    <location>
        <begin position="144"/>
        <end position="168"/>
    </location>
</feature>
<dbReference type="KEGG" id="aten:116289968"/>
<name>A0A6P8HCH6_ACTTE</name>
<evidence type="ECO:0000313" key="8">
    <source>
        <dbReference type="RefSeq" id="XP_031552788.1"/>
    </source>
</evidence>
<evidence type="ECO:0000256" key="5">
    <source>
        <dbReference type="ARBA" id="ARBA00023242"/>
    </source>
</evidence>
<protein>
    <submittedName>
        <fullName evidence="8">Transcription initiation factor TFIID subunit 9B-like</fullName>
    </submittedName>
</protein>
<dbReference type="AlphaFoldDB" id="A0A6P8HCH6"/>
<dbReference type="FunCoup" id="A0A6P8HCH6">
    <property type="interactions" value="1702"/>
</dbReference>
<keyword evidence="3" id="KW-0805">Transcription regulation</keyword>
<dbReference type="GO" id="GO:0000124">
    <property type="term" value="C:SAGA complex"/>
    <property type="evidence" value="ECO:0007669"/>
    <property type="project" value="TreeGrafter"/>
</dbReference>
<feature type="region of interest" description="Disordered" evidence="6">
    <location>
        <begin position="213"/>
        <end position="238"/>
    </location>
</feature>
<feature type="region of interest" description="Disordered" evidence="6">
    <location>
        <begin position="1"/>
        <end position="27"/>
    </location>
</feature>
<dbReference type="InterPro" id="IPR051431">
    <property type="entry name" value="TFIID_subunit_9"/>
</dbReference>
<reference evidence="8" key="1">
    <citation type="submission" date="2025-08" db="UniProtKB">
        <authorList>
            <consortium name="RefSeq"/>
        </authorList>
    </citation>
    <scope>IDENTIFICATION</scope>
    <source>
        <tissue evidence="8">Tentacle</tissue>
    </source>
</reference>
<dbReference type="CDD" id="cd07979">
    <property type="entry name" value="HFD_TAF9"/>
    <property type="match status" value="1"/>
</dbReference>
<dbReference type="Gene3D" id="1.10.20.10">
    <property type="entry name" value="Histone, subunit A"/>
    <property type="match status" value="1"/>
</dbReference>
<evidence type="ECO:0000256" key="3">
    <source>
        <dbReference type="ARBA" id="ARBA00023015"/>
    </source>
</evidence>
<dbReference type="InterPro" id="IPR003162">
    <property type="entry name" value="TFIID-31"/>
</dbReference>
<proteinExistence type="inferred from homology"/>
<dbReference type="InterPro" id="IPR009072">
    <property type="entry name" value="Histone-fold"/>
</dbReference>
<dbReference type="RefSeq" id="XP_031552788.1">
    <property type="nucleotide sequence ID" value="XM_031696928.1"/>
</dbReference>
<feature type="compositionally biased region" description="Polar residues" evidence="6">
    <location>
        <begin position="275"/>
        <end position="287"/>
    </location>
</feature>
<comment type="similarity">
    <text evidence="2">Belongs to the TAF9 family.</text>
</comment>
<sequence length="322" mass="34432">MAASQADGNTAASTNESSKPAAKSTPKDALVMGAILREMGISDYEPRVVNQMLEFTYRYVTMVLDDAKAYSSHAGKKDIDTDDVQLAIQSRLDHSYTSPPPRDFLIEIARQKNRIPLPQFQPKSGLRLPPDRYCLTGKNYKVRAQKKPPMRPSPAISRTNSISSSSTSSIVKPSTVVQVVRPQSSAVPISTTAARSIASTPQLLVTNISTSSSLQSPQVKPEPSITTAARPTPTGSVPTSIKVIKSEAAVPALIKSSTSTPTTIKISTPTTTKPGNQSGTNPASIMTVSALPSMDETVASAQQPLITPQKRKHDDADDDYDV</sequence>
<feature type="region of interest" description="Disordered" evidence="6">
    <location>
        <begin position="260"/>
        <end position="322"/>
    </location>
</feature>